<gene>
    <name evidence="1" type="ORF">FB474_3825</name>
</gene>
<dbReference type="OrthoDB" id="9796147at2"/>
<sequence length="106" mass="11214">MPRYMYIAQYQPEGARGVASAGGVARRTAIEKSCADVGGRLVSFDFAFGEDDVYAITELPDHKTAAALALAINGAGTTKVRTVVLLTPEEVDDASHLSVTYVPPGR</sequence>
<accession>A0A542Z9R3</accession>
<comment type="caution">
    <text evidence="1">The sequence shown here is derived from an EMBL/GenBank/DDBJ whole genome shotgun (WGS) entry which is preliminary data.</text>
</comment>
<dbReference type="Proteomes" id="UP000319514">
    <property type="component" value="Unassembled WGS sequence"/>
</dbReference>
<dbReference type="InterPro" id="IPR014845">
    <property type="entry name" value="GYD/TTHA1554"/>
</dbReference>
<proteinExistence type="predicted"/>
<name>A0A542Z9R3_9MICO</name>
<organism evidence="1 2">
    <name type="scientific">Oryzihumus leptocrescens</name>
    <dbReference type="NCBI Taxonomy" id="297536"/>
    <lineage>
        <taxon>Bacteria</taxon>
        <taxon>Bacillati</taxon>
        <taxon>Actinomycetota</taxon>
        <taxon>Actinomycetes</taxon>
        <taxon>Micrococcales</taxon>
        <taxon>Intrasporangiaceae</taxon>
        <taxon>Oryzihumus</taxon>
    </lineage>
</organism>
<dbReference type="Pfam" id="PF08734">
    <property type="entry name" value="GYD"/>
    <property type="match status" value="1"/>
</dbReference>
<protein>
    <submittedName>
        <fullName evidence="1">Uncharacterized protein with GYD domain</fullName>
    </submittedName>
</protein>
<dbReference type="RefSeq" id="WP_141790390.1">
    <property type="nucleotide sequence ID" value="NZ_BAAAKX010000010.1"/>
</dbReference>
<reference evidence="1 2" key="1">
    <citation type="submission" date="2019-06" db="EMBL/GenBank/DDBJ databases">
        <title>Sequencing the genomes of 1000 actinobacteria strains.</title>
        <authorList>
            <person name="Klenk H.-P."/>
        </authorList>
    </citation>
    <scope>NUCLEOTIDE SEQUENCE [LARGE SCALE GENOMIC DNA]</scope>
    <source>
        <strain evidence="1 2">DSM 18082</strain>
    </source>
</reference>
<keyword evidence="2" id="KW-1185">Reference proteome</keyword>
<dbReference type="EMBL" id="VFOQ01000002">
    <property type="protein sequence ID" value="TQL57053.1"/>
    <property type="molecule type" value="Genomic_DNA"/>
</dbReference>
<dbReference type="AlphaFoldDB" id="A0A542Z9R3"/>
<evidence type="ECO:0000313" key="1">
    <source>
        <dbReference type="EMBL" id="TQL57053.1"/>
    </source>
</evidence>
<evidence type="ECO:0000313" key="2">
    <source>
        <dbReference type="Proteomes" id="UP000319514"/>
    </source>
</evidence>